<dbReference type="GO" id="GO:0000160">
    <property type="term" value="P:phosphorelay signal transduction system"/>
    <property type="evidence" value="ECO:0007669"/>
    <property type="project" value="UniProtKB-KW"/>
</dbReference>
<sequence>MSAQILLVEDDHLNRFALKMLLEKNGYIVHEAEDGKQALALMESQTIDCVLMDIQLPVMNGVESTEIIRAHDGTLYNPNVPIIAITAYAMPGDREKFLKAGMNDYLAKPVSIQEVEQAMQNLLQT</sequence>
<dbReference type="RefSeq" id="WP_092116056.1">
    <property type="nucleotide sequence ID" value="NZ_FMXO01000001.1"/>
</dbReference>
<evidence type="ECO:0000259" key="4">
    <source>
        <dbReference type="PROSITE" id="PS50110"/>
    </source>
</evidence>
<dbReference type="PROSITE" id="PS50110">
    <property type="entry name" value="RESPONSE_REGULATORY"/>
    <property type="match status" value="1"/>
</dbReference>
<name>A0A1G6A1K9_9BACT</name>
<feature type="modified residue" description="4-aspartylphosphate" evidence="3">
    <location>
        <position position="53"/>
    </location>
</feature>
<reference evidence="5 6" key="1">
    <citation type="submission" date="2016-10" db="EMBL/GenBank/DDBJ databases">
        <authorList>
            <person name="de Groot N.N."/>
        </authorList>
    </citation>
    <scope>NUCLEOTIDE SEQUENCE [LARGE SCALE GENOMIC DNA]</scope>
    <source>
        <strain evidence="5 6">ASO4-2</strain>
    </source>
</reference>
<dbReference type="CDD" id="cd17546">
    <property type="entry name" value="REC_hyHK_CKI1_RcsC-like"/>
    <property type="match status" value="1"/>
</dbReference>
<dbReference type="Gene3D" id="3.40.50.2300">
    <property type="match status" value="1"/>
</dbReference>
<dbReference type="AlphaFoldDB" id="A0A1G6A1K9"/>
<evidence type="ECO:0000313" key="6">
    <source>
        <dbReference type="Proteomes" id="UP000198771"/>
    </source>
</evidence>
<organism evidence="5 6">
    <name type="scientific">Desulfonatronum thiosulfatophilum</name>
    <dbReference type="NCBI Taxonomy" id="617002"/>
    <lineage>
        <taxon>Bacteria</taxon>
        <taxon>Pseudomonadati</taxon>
        <taxon>Thermodesulfobacteriota</taxon>
        <taxon>Desulfovibrionia</taxon>
        <taxon>Desulfovibrionales</taxon>
        <taxon>Desulfonatronaceae</taxon>
        <taxon>Desulfonatronum</taxon>
    </lineage>
</organism>
<dbReference type="EMBL" id="FMXO01000001">
    <property type="protein sequence ID" value="SDB02116.1"/>
    <property type="molecule type" value="Genomic_DNA"/>
</dbReference>
<dbReference type="Proteomes" id="UP000198771">
    <property type="component" value="Unassembled WGS sequence"/>
</dbReference>
<dbReference type="Pfam" id="PF00072">
    <property type="entry name" value="Response_reg"/>
    <property type="match status" value="1"/>
</dbReference>
<keyword evidence="2" id="KW-0902">Two-component regulatory system</keyword>
<dbReference type="InterPro" id="IPR001789">
    <property type="entry name" value="Sig_transdc_resp-reg_receiver"/>
</dbReference>
<dbReference type="PANTHER" id="PTHR45339">
    <property type="entry name" value="HYBRID SIGNAL TRANSDUCTION HISTIDINE KINASE J"/>
    <property type="match status" value="1"/>
</dbReference>
<dbReference type="SUPFAM" id="SSF52172">
    <property type="entry name" value="CheY-like"/>
    <property type="match status" value="1"/>
</dbReference>
<dbReference type="STRING" id="617002.SAMN05660653_00058"/>
<feature type="domain" description="Response regulatory" evidence="4">
    <location>
        <begin position="4"/>
        <end position="123"/>
    </location>
</feature>
<dbReference type="PANTHER" id="PTHR45339:SF1">
    <property type="entry name" value="HYBRID SIGNAL TRANSDUCTION HISTIDINE KINASE J"/>
    <property type="match status" value="1"/>
</dbReference>
<accession>A0A1G6A1K9</accession>
<keyword evidence="1 3" id="KW-0597">Phosphoprotein</keyword>
<proteinExistence type="predicted"/>
<evidence type="ECO:0000256" key="1">
    <source>
        <dbReference type="ARBA" id="ARBA00022553"/>
    </source>
</evidence>
<keyword evidence="6" id="KW-1185">Reference proteome</keyword>
<gene>
    <name evidence="5" type="ORF">SAMN05660653_00058</name>
</gene>
<evidence type="ECO:0000313" key="5">
    <source>
        <dbReference type="EMBL" id="SDB02116.1"/>
    </source>
</evidence>
<protein>
    <submittedName>
        <fullName evidence="5">Response regulator receiver domain-containing protein</fullName>
    </submittedName>
</protein>
<dbReference type="OrthoDB" id="9816343at2"/>
<dbReference type="InterPro" id="IPR011006">
    <property type="entry name" value="CheY-like_superfamily"/>
</dbReference>
<evidence type="ECO:0000256" key="2">
    <source>
        <dbReference type="ARBA" id="ARBA00023012"/>
    </source>
</evidence>
<dbReference type="SMART" id="SM00448">
    <property type="entry name" value="REC"/>
    <property type="match status" value="1"/>
</dbReference>
<evidence type="ECO:0000256" key="3">
    <source>
        <dbReference type="PROSITE-ProRule" id="PRU00169"/>
    </source>
</evidence>